<keyword evidence="8" id="KW-1185">Reference proteome</keyword>
<dbReference type="EMBL" id="BASZ01000046">
    <property type="protein sequence ID" value="GAD51230.1"/>
    <property type="molecule type" value="Genomic_DNA"/>
</dbReference>
<dbReference type="PRINTS" id="PR00508">
    <property type="entry name" value="S21N4MTFRASE"/>
</dbReference>
<dbReference type="GO" id="GO:0008170">
    <property type="term" value="F:N-methyltransferase activity"/>
    <property type="evidence" value="ECO:0007669"/>
    <property type="project" value="InterPro"/>
</dbReference>
<evidence type="ECO:0000256" key="2">
    <source>
        <dbReference type="ARBA" id="ARBA00022603"/>
    </source>
</evidence>
<sequence length="213" mass="23777">MVFTDPPYNVPIEGHVSGLGRIRHREFAMASGEMTREEFIRFLVDVMTRLAAYSAEGALHFMCMDWRHAHELLMAGDGVYDELKNICVWAKTNAGMGSLYRSQHELVFVFKSGTTAHINNVELGRHGRNRTNVWTYAGVNGFGQDRGDLALHPTVKPVDLVADAIRDCSHRKGIVLDAFGGSGTTLIAAERTGRFGRAIEIDPHYCDVIVRRM</sequence>
<dbReference type="InterPro" id="IPR001091">
    <property type="entry name" value="RM_Methyltransferase"/>
</dbReference>
<comment type="catalytic activity">
    <reaction evidence="4">
        <text>a 2'-deoxyadenosine in DNA + S-adenosyl-L-methionine = an N(6)-methyl-2'-deoxyadenosine in DNA + S-adenosyl-L-homocysteine + H(+)</text>
        <dbReference type="Rhea" id="RHEA:15197"/>
        <dbReference type="Rhea" id="RHEA-COMP:12418"/>
        <dbReference type="Rhea" id="RHEA-COMP:12419"/>
        <dbReference type="ChEBI" id="CHEBI:15378"/>
        <dbReference type="ChEBI" id="CHEBI:57856"/>
        <dbReference type="ChEBI" id="CHEBI:59789"/>
        <dbReference type="ChEBI" id="CHEBI:90615"/>
        <dbReference type="ChEBI" id="CHEBI:90616"/>
        <dbReference type="EC" id="2.1.1.72"/>
    </reaction>
</comment>
<keyword evidence="2 7" id="KW-0489">Methyltransferase</keyword>
<evidence type="ECO:0000313" key="8">
    <source>
        <dbReference type="Proteomes" id="UP000016568"/>
    </source>
</evidence>
<dbReference type="PROSITE" id="PS00092">
    <property type="entry name" value="N6_MTASE"/>
    <property type="match status" value="1"/>
</dbReference>
<proteinExistence type="inferred from homology"/>
<dbReference type="eggNOG" id="COG0863">
    <property type="taxonomic scope" value="Bacteria"/>
</dbReference>
<evidence type="ECO:0000256" key="4">
    <source>
        <dbReference type="ARBA" id="ARBA00047942"/>
    </source>
</evidence>
<evidence type="ECO:0000313" key="7">
    <source>
        <dbReference type="EMBL" id="GAD51230.1"/>
    </source>
</evidence>
<evidence type="ECO:0000256" key="1">
    <source>
        <dbReference type="ARBA" id="ARBA00006594"/>
    </source>
</evidence>
<keyword evidence="3 7" id="KW-0808">Transferase</keyword>
<dbReference type="Proteomes" id="UP000016568">
    <property type="component" value="Unassembled WGS sequence"/>
</dbReference>
<comment type="caution">
    <text evidence="7">The sequence shown here is derived from an EMBL/GenBank/DDBJ whole genome shotgun (WGS) entry which is preliminary data.</text>
</comment>
<dbReference type="SUPFAM" id="SSF53335">
    <property type="entry name" value="S-adenosyl-L-methionine-dependent methyltransferases"/>
    <property type="match status" value="1"/>
</dbReference>
<protein>
    <recommendedName>
        <fullName evidence="5">Methyltransferase</fullName>
        <ecNumber evidence="5">2.1.1.-</ecNumber>
    </recommendedName>
</protein>
<dbReference type="EC" id="2.1.1.-" evidence="5"/>
<dbReference type="GO" id="GO:0032259">
    <property type="term" value="P:methylation"/>
    <property type="evidence" value="ECO:0007669"/>
    <property type="project" value="UniProtKB-KW"/>
</dbReference>
<evidence type="ECO:0000256" key="5">
    <source>
        <dbReference type="RuleBase" id="RU362026"/>
    </source>
</evidence>
<feature type="domain" description="DNA methylase N-4/N-6" evidence="6">
    <location>
        <begin position="1"/>
        <end position="210"/>
    </location>
</feature>
<accession>U2YQI2</accession>
<organism evidence="7 8">
    <name type="scientific">Caenibius tardaugens NBRC 16725</name>
    <dbReference type="NCBI Taxonomy" id="1219035"/>
    <lineage>
        <taxon>Bacteria</taxon>
        <taxon>Pseudomonadati</taxon>
        <taxon>Pseudomonadota</taxon>
        <taxon>Alphaproteobacteria</taxon>
        <taxon>Sphingomonadales</taxon>
        <taxon>Erythrobacteraceae</taxon>
        <taxon>Caenibius</taxon>
    </lineage>
</organism>
<feature type="non-terminal residue" evidence="7">
    <location>
        <position position="213"/>
    </location>
</feature>
<reference evidence="7 8" key="1">
    <citation type="submission" date="2013-09" db="EMBL/GenBank/DDBJ databases">
        <title>Whole genome shotgun sequence of Novosphingobium tardaugens NBRC 16725.</title>
        <authorList>
            <person name="Isaki S."/>
            <person name="Hosoyama A."/>
            <person name="Tsuchikane K."/>
            <person name="Katsumata H."/>
            <person name="Ando Y."/>
            <person name="Yamazaki S."/>
            <person name="Fujita N."/>
        </authorList>
    </citation>
    <scope>NUCLEOTIDE SEQUENCE [LARGE SCALE GENOMIC DNA]</scope>
    <source>
        <strain evidence="7 8">NBRC 16725</strain>
    </source>
</reference>
<dbReference type="Gene3D" id="3.40.50.150">
    <property type="entry name" value="Vaccinia Virus protein VP39"/>
    <property type="match status" value="1"/>
</dbReference>
<evidence type="ECO:0000259" key="6">
    <source>
        <dbReference type="Pfam" id="PF01555"/>
    </source>
</evidence>
<dbReference type="GO" id="GO:0009007">
    <property type="term" value="F:site-specific DNA-methyltransferase (adenine-specific) activity"/>
    <property type="evidence" value="ECO:0007669"/>
    <property type="project" value="UniProtKB-EC"/>
</dbReference>
<dbReference type="InterPro" id="IPR002941">
    <property type="entry name" value="DNA_methylase_N4/N6"/>
</dbReference>
<gene>
    <name evidence="7" type="ORF">NT2_46_00010</name>
</gene>
<dbReference type="Pfam" id="PF01555">
    <property type="entry name" value="N6_N4_Mtase"/>
    <property type="match status" value="1"/>
</dbReference>
<comment type="similarity">
    <text evidence="1 5">Belongs to the N(4)/N(6)-methyltransferase family.</text>
</comment>
<dbReference type="GO" id="GO:0003677">
    <property type="term" value="F:DNA binding"/>
    <property type="evidence" value="ECO:0007669"/>
    <property type="project" value="InterPro"/>
</dbReference>
<evidence type="ECO:0000256" key="3">
    <source>
        <dbReference type="ARBA" id="ARBA00022679"/>
    </source>
</evidence>
<dbReference type="RefSeq" id="WP_021692047.1">
    <property type="nucleotide sequence ID" value="NZ_BASZ01000046.1"/>
</dbReference>
<dbReference type="InterPro" id="IPR002052">
    <property type="entry name" value="DNA_methylase_N6_adenine_CS"/>
</dbReference>
<dbReference type="InterPro" id="IPR029063">
    <property type="entry name" value="SAM-dependent_MTases_sf"/>
</dbReference>
<name>U2YQI2_9SPHN</name>
<dbReference type="AlphaFoldDB" id="U2YQI2"/>